<name>A0A915P4N1_9BILA</name>
<dbReference type="AlphaFoldDB" id="A0A915P4N1"/>
<dbReference type="InterPro" id="IPR036227">
    <property type="entry name" value="Ribosomal_uL15/eL18_sf"/>
</dbReference>
<evidence type="ECO:0000256" key="3">
    <source>
        <dbReference type="SAM" id="MobiDB-lite"/>
    </source>
</evidence>
<organism evidence="4 5">
    <name type="scientific">Meloidogyne floridensis</name>
    <dbReference type="NCBI Taxonomy" id="298350"/>
    <lineage>
        <taxon>Eukaryota</taxon>
        <taxon>Metazoa</taxon>
        <taxon>Ecdysozoa</taxon>
        <taxon>Nematoda</taxon>
        <taxon>Chromadorea</taxon>
        <taxon>Rhabditida</taxon>
        <taxon>Tylenchina</taxon>
        <taxon>Tylenchomorpha</taxon>
        <taxon>Tylenchoidea</taxon>
        <taxon>Meloidogynidae</taxon>
        <taxon>Meloidogyninae</taxon>
        <taxon>Meloidogyne</taxon>
    </lineage>
</organism>
<feature type="region of interest" description="Disordered" evidence="3">
    <location>
        <begin position="70"/>
        <end position="92"/>
    </location>
</feature>
<proteinExistence type="predicted"/>
<protein>
    <submittedName>
        <fullName evidence="5">Uncharacterized protein</fullName>
    </submittedName>
</protein>
<evidence type="ECO:0000313" key="5">
    <source>
        <dbReference type="WBParaSite" id="scf7180000423883.g11771"/>
    </source>
</evidence>
<keyword evidence="1" id="KW-0689">Ribosomal protein</keyword>
<dbReference type="Proteomes" id="UP000887560">
    <property type="component" value="Unplaced"/>
</dbReference>
<accession>A0A915P4N1</accession>
<sequence length="120" mass="12893">MGLIVKKSIQRAKKRLINYFLTKTNTIPTDIKVKYKSTQIFMKPTPKGSEIKDVNAKIIGRGISAGCGKSCGRGQKGQGARKSSGPRISFEGNGNCPKGLTIIAYSFSEIAKKITEAGGQ</sequence>
<evidence type="ECO:0000256" key="1">
    <source>
        <dbReference type="ARBA" id="ARBA00022980"/>
    </source>
</evidence>
<evidence type="ECO:0000256" key="2">
    <source>
        <dbReference type="ARBA" id="ARBA00023274"/>
    </source>
</evidence>
<dbReference type="GO" id="GO:1990904">
    <property type="term" value="C:ribonucleoprotein complex"/>
    <property type="evidence" value="ECO:0007669"/>
    <property type="project" value="UniProtKB-KW"/>
</dbReference>
<reference evidence="5" key="1">
    <citation type="submission" date="2022-11" db="UniProtKB">
        <authorList>
            <consortium name="WormBaseParasite"/>
        </authorList>
    </citation>
    <scope>IDENTIFICATION</scope>
</reference>
<evidence type="ECO:0000313" key="4">
    <source>
        <dbReference type="Proteomes" id="UP000887560"/>
    </source>
</evidence>
<keyword evidence="4" id="KW-1185">Reference proteome</keyword>
<dbReference type="SUPFAM" id="SSF52080">
    <property type="entry name" value="Ribosomal proteins L15p and L18e"/>
    <property type="match status" value="1"/>
</dbReference>
<dbReference type="WBParaSite" id="scf7180000423883.g11771">
    <property type="protein sequence ID" value="scf7180000423883.g11771"/>
    <property type="gene ID" value="scf7180000423883.g11771"/>
</dbReference>
<dbReference type="GO" id="GO:0005840">
    <property type="term" value="C:ribosome"/>
    <property type="evidence" value="ECO:0007669"/>
    <property type="project" value="UniProtKB-KW"/>
</dbReference>
<keyword evidence="2" id="KW-0687">Ribonucleoprotein</keyword>